<dbReference type="EMBL" id="NBIV01000118">
    <property type="protein sequence ID" value="PXF43593.1"/>
    <property type="molecule type" value="Genomic_DNA"/>
</dbReference>
<name>A0A2V3INF4_9FLOR</name>
<evidence type="ECO:0000313" key="1">
    <source>
        <dbReference type="EMBL" id="PXF43593.1"/>
    </source>
</evidence>
<comment type="caution">
    <text evidence="1">The sequence shown here is derived from an EMBL/GenBank/DDBJ whole genome shotgun (WGS) entry which is preliminary data.</text>
</comment>
<evidence type="ECO:0000313" key="2">
    <source>
        <dbReference type="Proteomes" id="UP000247409"/>
    </source>
</evidence>
<sequence>MYNTLGASVLNKATGHLQAVKSRSKEWREIGIRRGKKNSWHAVYIHQHAKFYGNQDIGFLGPLKTGTEAELREGFECADGAEFQPNQEAVPRSVEHVRVQALMPENEKDEANHDPPCMEVGSVYLLDEVASTALINRFLDDEKDLLCDLFNLDVMEGKEMVNGTEILNNERESKNDLDGIQQYGEYLEGCLKAAVISYIWTLPYESPRYDFFKETQFIGDCLGFYLFVRSSMYIGEKKDKQDAEEIENTGSAAS</sequence>
<gene>
    <name evidence="1" type="ORF">BWQ96_06650</name>
</gene>
<keyword evidence="2" id="KW-1185">Reference proteome</keyword>
<reference evidence="1 2" key="1">
    <citation type="journal article" date="2018" name="Mol. Biol. Evol.">
        <title>Analysis of the draft genome of the red seaweed Gracilariopsis chorda provides insights into genome size evolution in Rhodophyta.</title>
        <authorList>
            <person name="Lee J."/>
            <person name="Yang E.C."/>
            <person name="Graf L."/>
            <person name="Yang J.H."/>
            <person name="Qiu H."/>
            <person name="Zel Zion U."/>
            <person name="Chan C.X."/>
            <person name="Stephens T.G."/>
            <person name="Weber A.P.M."/>
            <person name="Boo G.H."/>
            <person name="Boo S.M."/>
            <person name="Kim K.M."/>
            <person name="Shin Y."/>
            <person name="Jung M."/>
            <person name="Lee S.J."/>
            <person name="Yim H.S."/>
            <person name="Lee J.H."/>
            <person name="Bhattacharya D."/>
            <person name="Yoon H.S."/>
        </authorList>
    </citation>
    <scope>NUCLEOTIDE SEQUENCE [LARGE SCALE GENOMIC DNA]</scope>
    <source>
        <strain evidence="1 2">SKKU-2015</strain>
        <tissue evidence="1">Whole body</tissue>
    </source>
</reference>
<accession>A0A2V3INF4</accession>
<dbReference type="Proteomes" id="UP000247409">
    <property type="component" value="Unassembled WGS sequence"/>
</dbReference>
<proteinExistence type="predicted"/>
<organism evidence="1 2">
    <name type="scientific">Gracilariopsis chorda</name>
    <dbReference type="NCBI Taxonomy" id="448386"/>
    <lineage>
        <taxon>Eukaryota</taxon>
        <taxon>Rhodophyta</taxon>
        <taxon>Florideophyceae</taxon>
        <taxon>Rhodymeniophycidae</taxon>
        <taxon>Gracilariales</taxon>
        <taxon>Gracilariaceae</taxon>
        <taxon>Gracilariopsis</taxon>
    </lineage>
</organism>
<dbReference type="AlphaFoldDB" id="A0A2V3INF4"/>
<protein>
    <submittedName>
        <fullName evidence="1">Uncharacterized protein</fullName>
    </submittedName>
</protein>